<dbReference type="Proteomes" id="UP000053562">
    <property type="component" value="Unassembled WGS sequence"/>
</dbReference>
<proteinExistence type="predicted"/>
<protein>
    <recommendedName>
        <fullName evidence="4">VIR protein</fullName>
    </recommendedName>
</protein>
<dbReference type="InterPro" id="IPR008780">
    <property type="entry name" value="Plasmodium_Vir"/>
</dbReference>
<evidence type="ECO:0000256" key="1">
    <source>
        <dbReference type="SAM" id="Phobius"/>
    </source>
</evidence>
<name>A0A0J9S665_PLAVI</name>
<dbReference type="AlphaFoldDB" id="A0A0J9S665"/>
<dbReference type="EMBL" id="KQ234375">
    <property type="protein sequence ID" value="KMZ78186.1"/>
    <property type="molecule type" value="Genomic_DNA"/>
</dbReference>
<evidence type="ECO:0000313" key="3">
    <source>
        <dbReference type="Proteomes" id="UP000053562"/>
    </source>
</evidence>
<gene>
    <name evidence="2" type="ORF">PVIIG_04960</name>
</gene>
<keyword evidence="1" id="KW-0472">Membrane</keyword>
<evidence type="ECO:0008006" key="4">
    <source>
        <dbReference type="Google" id="ProtNLM"/>
    </source>
</evidence>
<keyword evidence="1" id="KW-1133">Transmembrane helix</keyword>
<organism evidence="2 3">
    <name type="scientific">Plasmodium vivax India VII</name>
    <dbReference type="NCBI Taxonomy" id="1077284"/>
    <lineage>
        <taxon>Eukaryota</taxon>
        <taxon>Sar</taxon>
        <taxon>Alveolata</taxon>
        <taxon>Apicomplexa</taxon>
        <taxon>Aconoidasida</taxon>
        <taxon>Haemosporida</taxon>
        <taxon>Plasmodiidae</taxon>
        <taxon>Plasmodium</taxon>
        <taxon>Plasmodium (Plasmodium)</taxon>
    </lineage>
</organism>
<sequence length="295" mass="35223">MDETIYDYVHLFFLNKPEFDVISSQDNSDNEGLCDTFYTTNFQGDNNKQIFCKTCAKCLQYSTEIKNKSLINVNTRCKYMNYLLYKEVFEEELSEYNMVNFYKKLKEQHNDILYICDIYIENINKNTFEKLQKINDMYENLNMILNESQSSEKCDCKCAQNIVQSYKSYFDICIKDNNTKFCNALDMFRIIYNNYIKNIHMCEGVPTYLESFNGPSLEVVLLITFVIILALIFILSILFKFTSYGTWIKNKIKRKNRIYHHMDQEIPQLKHNYEKSKRIYQKNPYNIAYHSVNNG</sequence>
<evidence type="ECO:0000313" key="2">
    <source>
        <dbReference type="EMBL" id="KMZ78186.1"/>
    </source>
</evidence>
<accession>A0A0J9S665</accession>
<feature type="transmembrane region" description="Helical" evidence="1">
    <location>
        <begin position="219"/>
        <end position="247"/>
    </location>
</feature>
<keyword evidence="1" id="KW-0812">Transmembrane</keyword>
<dbReference type="Pfam" id="PF05795">
    <property type="entry name" value="Plasmodium_Vir"/>
    <property type="match status" value="1"/>
</dbReference>
<reference evidence="2 3" key="1">
    <citation type="submission" date="2011-08" db="EMBL/GenBank/DDBJ databases">
        <title>The Genome Sequence of Plasmodium vivax India VII.</title>
        <authorList>
            <consortium name="The Broad Institute Genome Sequencing Platform"/>
            <consortium name="The Broad Institute Genome Sequencing Center for Infectious Disease"/>
            <person name="Neafsey D."/>
            <person name="Carlton J."/>
            <person name="Barnwell J."/>
            <person name="Collins W."/>
            <person name="Escalante A."/>
            <person name="Mullikin J."/>
            <person name="Saul A."/>
            <person name="Guigo R."/>
            <person name="Camara F."/>
            <person name="Young S.K."/>
            <person name="Zeng Q."/>
            <person name="Gargeya S."/>
            <person name="Fitzgerald M."/>
            <person name="Haas B."/>
            <person name="Abouelleil A."/>
            <person name="Alvarado L."/>
            <person name="Arachchi H.M."/>
            <person name="Berlin A."/>
            <person name="Brown A."/>
            <person name="Chapman S.B."/>
            <person name="Chen Z."/>
            <person name="Dunbar C."/>
            <person name="Freedman E."/>
            <person name="Gearin G."/>
            <person name="Gellesch M."/>
            <person name="Goldberg J."/>
            <person name="Griggs A."/>
            <person name="Gujja S."/>
            <person name="Heiman D."/>
            <person name="Howarth C."/>
            <person name="Larson L."/>
            <person name="Lui A."/>
            <person name="MacDonald P.J.P."/>
            <person name="Montmayeur A."/>
            <person name="Murphy C."/>
            <person name="Neiman D."/>
            <person name="Pearson M."/>
            <person name="Priest M."/>
            <person name="Roberts A."/>
            <person name="Saif S."/>
            <person name="Shea T."/>
            <person name="Shenoy N."/>
            <person name="Sisk P."/>
            <person name="Stolte C."/>
            <person name="Sykes S."/>
            <person name="Wortman J."/>
            <person name="Nusbaum C."/>
            <person name="Birren B."/>
        </authorList>
    </citation>
    <scope>NUCLEOTIDE SEQUENCE [LARGE SCALE GENOMIC DNA]</scope>
    <source>
        <strain evidence="2 3">India VII</strain>
    </source>
</reference>
<dbReference type="OrthoDB" id="383056at2759"/>